<reference evidence="2 3" key="1">
    <citation type="submission" date="2016-04" db="EMBL/GenBank/DDBJ databases">
        <title>Genome sequence of Methanobrevibacter curvatus DSM 11111.</title>
        <authorList>
            <person name="Poehlein A."/>
            <person name="Seedorf H."/>
            <person name="Daniel R."/>
        </authorList>
    </citation>
    <scope>NUCLEOTIDE SEQUENCE [LARGE SCALE GENOMIC DNA]</scope>
    <source>
        <strain evidence="2 3">DSM 11111</strain>
    </source>
</reference>
<dbReference type="PANTHER" id="PTHR43617:SF38">
    <property type="entry name" value="N-ACETYLTRANSFERASE DOMAIN-CONTAINING PROTEIN"/>
    <property type="match status" value="1"/>
</dbReference>
<dbReference type="EMBL" id="LWMV01000022">
    <property type="protein sequence ID" value="KZX15932.1"/>
    <property type="molecule type" value="Genomic_DNA"/>
</dbReference>
<dbReference type="Proteomes" id="UP000077245">
    <property type="component" value="Unassembled WGS sequence"/>
</dbReference>
<evidence type="ECO:0000313" key="3">
    <source>
        <dbReference type="Proteomes" id="UP000077245"/>
    </source>
</evidence>
<dbReference type="PROSITE" id="PS51186">
    <property type="entry name" value="GNAT"/>
    <property type="match status" value="1"/>
</dbReference>
<dbReference type="CDD" id="cd04301">
    <property type="entry name" value="NAT_SF"/>
    <property type="match status" value="1"/>
</dbReference>
<dbReference type="GO" id="GO:0016747">
    <property type="term" value="F:acyltransferase activity, transferring groups other than amino-acyl groups"/>
    <property type="evidence" value="ECO:0007669"/>
    <property type="project" value="InterPro"/>
</dbReference>
<dbReference type="PATRIC" id="fig|49547.3.peg.185"/>
<dbReference type="AlphaFoldDB" id="A0A166DTC7"/>
<organism evidence="2 3">
    <name type="scientific">Methanobrevibacter curvatus</name>
    <dbReference type="NCBI Taxonomy" id="49547"/>
    <lineage>
        <taxon>Archaea</taxon>
        <taxon>Methanobacteriati</taxon>
        <taxon>Methanobacteriota</taxon>
        <taxon>Methanomada group</taxon>
        <taxon>Methanobacteria</taxon>
        <taxon>Methanobacteriales</taxon>
        <taxon>Methanobacteriaceae</taxon>
        <taxon>Methanobrevibacter</taxon>
    </lineage>
</organism>
<feature type="domain" description="N-acetyltransferase" evidence="1">
    <location>
        <begin position="3"/>
        <end position="157"/>
    </location>
</feature>
<keyword evidence="3" id="KW-1185">Reference proteome</keyword>
<gene>
    <name evidence="2" type="ORF">MBCUR_01770</name>
</gene>
<dbReference type="SUPFAM" id="SSF55729">
    <property type="entry name" value="Acyl-CoA N-acyltransferases (Nat)"/>
    <property type="match status" value="1"/>
</dbReference>
<evidence type="ECO:0000313" key="2">
    <source>
        <dbReference type="EMBL" id="KZX15932.1"/>
    </source>
</evidence>
<dbReference type="RefSeq" id="WP_067089028.1">
    <property type="nucleotide sequence ID" value="NZ_LWMV01000022.1"/>
</dbReference>
<protein>
    <submittedName>
        <fullName evidence="2">Acetyltransferase (GNAT) family protein</fullName>
    </submittedName>
</protein>
<accession>A0A166DTC7</accession>
<comment type="caution">
    <text evidence="2">The sequence shown here is derived from an EMBL/GenBank/DDBJ whole genome shotgun (WGS) entry which is preliminary data.</text>
</comment>
<dbReference type="InterPro" id="IPR000182">
    <property type="entry name" value="GNAT_dom"/>
</dbReference>
<proteinExistence type="predicted"/>
<dbReference type="InterPro" id="IPR050276">
    <property type="entry name" value="MshD_Acetyltransferase"/>
</dbReference>
<keyword evidence="2" id="KW-0808">Transferase</keyword>
<dbReference type="PANTHER" id="PTHR43617">
    <property type="entry name" value="L-AMINO ACID N-ACETYLTRANSFERASE"/>
    <property type="match status" value="1"/>
</dbReference>
<name>A0A166DTC7_9EURY</name>
<dbReference type="InterPro" id="IPR016181">
    <property type="entry name" value="Acyl_CoA_acyltransferase"/>
</dbReference>
<dbReference type="OrthoDB" id="70064at2157"/>
<dbReference type="Gene3D" id="3.40.630.30">
    <property type="match status" value="1"/>
</dbReference>
<dbReference type="Pfam" id="PF13508">
    <property type="entry name" value="Acetyltransf_7"/>
    <property type="match status" value="1"/>
</dbReference>
<sequence>MEIILRLEEEKDYRIVEELSREAFWNVHFPGCDEHLLIHNLRKTNEFIKELDFVAIYENEIIGNIVYVESKIKDMDKEYVVLTFGPISVLPKYQNKGIGSKLIKHTLNLSKDMGYKAIIIYGDPEYYKRFGFKESKKYNITNKDKKYPATLLVLELYPNALNGIKGIFDEGKMYEINEKEFEEFEKEFYKKEKGITKTQERFNELVNKTL</sequence>
<evidence type="ECO:0000259" key="1">
    <source>
        <dbReference type="PROSITE" id="PS51186"/>
    </source>
</evidence>